<dbReference type="InterPro" id="IPR018062">
    <property type="entry name" value="HTH_AraC-typ_CS"/>
</dbReference>
<reference evidence="5 6" key="1">
    <citation type="submission" date="2019-11" db="EMBL/GenBank/DDBJ databases">
        <title>Genome analysis of Rhizobacterium cereale a novel genus and species isolated from maize roots in North Spain.</title>
        <authorList>
            <person name="Menendez E."/>
            <person name="Flores-Felix J.D."/>
            <person name="Ramirez-Bahena M.-H."/>
            <person name="Igual J.M."/>
            <person name="Garcia-Fraile P."/>
            <person name="Peix A."/>
            <person name="Velazquez E."/>
        </authorList>
    </citation>
    <scope>NUCLEOTIDE SEQUENCE [LARGE SCALE GENOMIC DNA]</scope>
    <source>
        <strain evidence="5 6">RZME27</strain>
    </source>
</reference>
<comment type="caution">
    <text evidence="5">The sequence shown here is derived from an EMBL/GenBank/DDBJ whole genome shotgun (WGS) entry which is preliminary data.</text>
</comment>
<feature type="domain" description="HTH araC/xylS-type" evidence="4">
    <location>
        <begin position="195"/>
        <end position="293"/>
    </location>
</feature>
<dbReference type="InterPro" id="IPR050204">
    <property type="entry name" value="AraC_XylS_family_regulators"/>
</dbReference>
<protein>
    <submittedName>
        <fullName evidence="5">AraC family transcriptional regulator</fullName>
    </submittedName>
</protein>
<keyword evidence="6" id="KW-1185">Reference proteome</keyword>
<dbReference type="SUPFAM" id="SSF46689">
    <property type="entry name" value="Homeodomain-like"/>
    <property type="match status" value="2"/>
</dbReference>
<dbReference type="PROSITE" id="PS01124">
    <property type="entry name" value="HTH_ARAC_FAMILY_2"/>
    <property type="match status" value="1"/>
</dbReference>
<organism evidence="5 6">
    <name type="scientific">Endobacterium cereale</name>
    <dbReference type="NCBI Taxonomy" id="2663029"/>
    <lineage>
        <taxon>Bacteria</taxon>
        <taxon>Pseudomonadati</taxon>
        <taxon>Pseudomonadota</taxon>
        <taxon>Alphaproteobacteria</taxon>
        <taxon>Hyphomicrobiales</taxon>
        <taxon>Rhizobiaceae</taxon>
        <taxon>Endobacterium</taxon>
    </lineage>
</organism>
<dbReference type="InterPro" id="IPR009057">
    <property type="entry name" value="Homeodomain-like_sf"/>
</dbReference>
<dbReference type="GO" id="GO:0043565">
    <property type="term" value="F:sequence-specific DNA binding"/>
    <property type="evidence" value="ECO:0007669"/>
    <property type="project" value="InterPro"/>
</dbReference>
<keyword evidence="3" id="KW-0804">Transcription</keyword>
<dbReference type="SMART" id="SM00342">
    <property type="entry name" value="HTH_ARAC"/>
    <property type="match status" value="1"/>
</dbReference>
<dbReference type="PANTHER" id="PTHR46796">
    <property type="entry name" value="HTH-TYPE TRANSCRIPTIONAL ACTIVATOR RHAS-RELATED"/>
    <property type="match status" value="1"/>
</dbReference>
<evidence type="ECO:0000256" key="2">
    <source>
        <dbReference type="ARBA" id="ARBA00023125"/>
    </source>
</evidence>
<gene>
    <name evidence="5" type="ORF">GAO09_20595</name>
</gene>
<dbReference type="RefSeq" id="WP_153356844.1">
    <property type="nucleotide sequence ID" value="NZ_JAYKOO010000002.1"/>
</dbReference>
<evidence type="ECO:0000256" key="1">
    <source>
        <dbReference type="ARBA" id="ARBA00023015"/>
    </source>
</evidence>
<evidence type="ECO:0000259" key="4">
    <source>
        <dbReference type="PROSITE" id="PS01124"/>
    </source>
</evidence>
<accession>A0A6A8AGT6</accession>
<dbReference type="Proteomes" id="UP000435138">
    <property type="component" value="Unassembled WGS sequence"/>
</dbReference>
<dbReference type="EMBL" id="WIXI01000048">
    <property type="protein sequence ID" value="MQY48436.1"/>
    <property type="molecule type" value="Genomic_DNA"/>
</dbReference>
<dbReference type="Gene3D" id="1.10.10.60">
    <property type="entry name" value="Homeodomain-like"/>
    <property type="match status" value="2"/>
</dbReference>
<sequence length="296" mass="32606">MNYLHSMKSRTEGLRATAPVKWLGLDGAVGCFWQMESRAGANCHFVSPDPRILVYFNDVSTRIRMSNRGKGQMSDRRAMARAVYVPPGTPMWTETSSQHRFTHLDLHVHRDRMLRLLSASIGTSAAMATMRRPSEIEDIGAIEPLANLLAEEIVNPAKPSLYAESLINGIVGGLLDVSGRPCEEIGGRLSEMQMKMLSATVDAREDGRLSVAEMADMVGLSESWFTNVFKQTTGSTPLQWQLARRIETAKVMLSAGDMSVADIAARLGFSDQAHLTRVFRQAVGGTPAAWRRLQNA</sequence>
<evidence type="ECO:0000256" key="3">
    <source>
        <dbReference type="ARBA" id="ARBA00023163"/>
    </source>
</evidence>
<dbReference type="Pfam" id="PF12833">
    <property type="entry name" value="HTH_18"/>
    <property type="match status" value="1"/>
</dbReference>
<dbReference type="GO" id="GO:0003700">
    <property type="term" value="F:DNA-binding transcription factor activity"/>
    <property type="evidence" value="ECO:0007669"/>
    <property type="project" value="InterPro"/>
</dbReference>
<dbReference type="AlphaFoldDB" id="A0A6A8AGT6"/>
<evidence type="ECO:0000313" key="6">
    <source>
        <dbReference type="Proteomes" id="UP000435138"/>
    </source>
</evidence>
<dbReference type="PROSITE" id="PS00041">
    <property type="entry name" value="HTH_ARAC_FAMILY_1"/>
    <property type="match status" value="1"/>
</dbReference>
<evidence type="ECO:0000313" key="5">
    <source>
        <dbReference type="EMBL" id="MQY48436.1"/>
    </source>
</evidence>
<dbReference type="PANTHER" id="PTHR46796:SF14">
    <property type="entry name" value="TRANSCRIPTIONAL REGULATORY PROTEIN"/>
    <property type="match status" value="1"/>
</dbReference>
<dbReference type="InterPro" id="IPR018060">
    <property type="entry name" value="HTH_AraC"/>
</dbReference>
<proteinExistence type="predicted"/>
<keyword evidence="2" id="KW-0238">DNA-binding</keyword>
<keyword evidence="1" id="KW-0805">Transcription regulation</keyword>
<name>A0A6A8AGT6_9HYPH</name>